<gene>
    <name evidence="3" type="ORF">ACFQKB_31555</name>
</gene>
<dbReference type="Proteomes" id="UP001596380">
    <property type="component" value="Unassembled WGS sequence"/>
</dbReference>
<dbReference type="SUPFAM" id="SSF55874">
    <property type="entry name" value="ATPase domain of HSP90 chaperone/DNA topoisomerase II/histidine kinase"/>
    <property type="match status" value="1"/>
</dbReference>
<dbReference type="InterPro" id="IPR036890">
    <property type="entry name" value="HATPase_C_sf"/>
</dbReference>
<dbReference type="InterPro" id="IPR003594">
    <property type="entry name" value="HATPase_dom"/>
</dbReference>
<evidence type="ECO:0000256" key="1">
    <source>
        <dbReference type="ARBA" id="ARBA00022527"/>
    </source>
</evidence>
<keyword evidence="1" id="KW-0808">Transferase</keyword>
<dbReference type="InterPro" id="IPR050267">
    <property type="entry name" value="Anti-sigma-factor_SerPK"/>
</dbReference>
<keyword evidence="1" id="KW-0418">Kinase</keyword>
<keyword evidence="3" id="KW-0067">ATP-binding</keyword>
<proteinExistence type="predicted"/>
<dbReference type="PANTHER" id="PTHR35526:SF3">
    <property type="entry name" value="ANTI-SIGMA-F FACTOR RSBW"/>
    <property type="match status" value="1"/>
</dbReference>
<sequence>MTSVRHRPAGHPVINIPRKEFSGSYLATPSVVGAARRACEGAALGWGVPRPTVEDVGVVVSELLTNAVRATPHQEVRVSVALNGSDLSVEVWDASPEAPEQRTPGLEDVAGRGLAIVEALSRECGVRPEPSGGKTVFAVLTC</sequence>
<dbReference type="GO" id="GO:0005524">
    <property type="term" value="F:ATP binding"/>
    <property type="evidence" value="ECO:0007669"/>
    <property type="project" value="UniProtKB-KW"/>
</dbReference>
<keyword evidence="3" id="KW-0547">Nucleotide-binding</keyword>
<dbReference type="PANTHER" id="PTHR35526">
    <property type="entry name" value="ANTI-SIGMA-F FACTOR RSBW-RELATED"/>
    <property type="match status" value="1"/>
</dbReference>
<reference evidence="4" key="1">
    <citation type="journal article" date="2019" name="Int. J. Syst. Evol. Microbiol.">
        <title>The Global Catalogue of Microorganisms (GCM) 10K type strain sequencing project: providing services to taxonomists for standard genome sequencing and annotation.</title>
        <authorList>
            <consortium name="The Broad Institute Genomics Platform"/>
            <consortium name="The Broad Institute Genome Sequencing Center for Infectious Disease"/>
            <person name="Wu L."/>
            <person name="Ma J."/>
        </authorList>
    </citation>
    <scope>NUCLEOTIDE SEQUENCE [LARGE SCALE GENOMIC DNA]</scope>
    <source>
        <strain evidence="4">JCM 3369</strain>
    </source>
</reference>
<dbReference type="CDD" id="cd16936">
    <property type="entry name" value="HATPase_RsbW-like"/>
    <property type="match status" value="1"/>
</dbReference>
<evidence type="ECO:0000313" key="4">
    <source>
        <dbReference type="Proteomes" id="UP001596380"/>
    </source>
</evidence>
<evidence type="ECO:0000259" key="2">
    <source>
        <dbReference type="Pfam" id="PF13581"/>
    </source>
</evidence>
<evidence type="ECO:0000313" key="3">
    <source>
        <dbReference type="EMBL" id="MFC6884332.1"/>
    </source>
</evidence>
<accession>A0ABW2CRG2</accession>
<keyword evidence="1" id="KW-0723">Serine/threonine-protein kinase</keyword>
<dbReference type="Gene3D" id="3.30.565.10">
    <property type="entry name" value="Histidine kinase-like ATPase, C-terminal domain"/>
    <property type="match status" value="1"/>
</dbReference>
<organism evidence="3 4">
    <name type="scientific">Actinomadura yumaensis</name>
    <dbReference type="NCBI Taxonomy" id="111807"/>
    <lineage>
        <taxon>Bacteria</taxon>
        <taxon>Bacillati</taxon>
        <taxon>Actinomycetota</taxon>
        <taxon>Actinomycetes</taxon>
        <taxon>Streptosporangiales</taxon>
        <taxon>Thermomonosporaceae</taxon>
        <taxon>Actinomadura</taxon>
    </lineage>
</organism>
<feature type="domain" description="Histidine kinase/HSP90-like ATPase" evidence="2">
    <location>
        <begin position="27"/>
        <end position="135"/>
    </location>
</feature>
<dbReference type="Pfam" id="PF13581">
    <property type="entry name" value="HATPase_c_2"/>
    <property type="match status" value="1"/>
</dbReference>
<protein>
    <submittedName>
        <fullName evidence="3">ATP-binding protein</fullName>
    </submittedName>
</protein>
<dbReference type="RefSeq" id="WP_160821885.1">
    <property type="nucleotide sequence ID" value="NZ_JBHSXE010000001.1"/>
</dbReference>
<name>A0ABW2CRG2_9ACTN</name>
<keyword evidence="4" id="KW-1185">Reference proteome</keyword>
<comment type="caution">
    <text evidence="3">The sequence shown here is derived from an EMBL/GenBank/DDBJ whole genome shotgun (WGS) entry which is preliminary data.</text>
</comment>
<dbReference type="EMBL" id="JBHSXS010000026">
    <property type="protein sequence ID" value="MFC6884332.1"/>
    <property type="molecule type" value="Genomic_DNA"/>
</dbReference>